<accession>A0A194S963</accession>
<feature type="compositionally biased region" description="Basic and acidic residues" evidence="1">
    <location>
        <begin position="394"/>
        <end position="483"/>
    </location>
</feature>
<feature type="region of interest" description="Disordered" evidence="1">
    <location>
        <begin position="282"/>
        <end position="514"/>
    </location>
</feature>
<feature type="compositionally biased region" description="Basic residues" evidence="1">
    <location>
        <begin position="337"/>
        <end position="349"/>
    </location>
</feature>
<name>A0A194S963_RHOGW</name>
<sequence length="884" mass="96931">MSTDNPTAPPAKTPSSPGDSSSTTSWTATEVAISDPGDSATATPSSPVDSLSTRPEQAHTARSLEASSNEDGSPGGGDHKLKTPSSPTWSRSKLPVSDDEREGGVVEPVKTNSLDSSTSAVVDKEDKPTNDAALPKDLSTPAKPASARPAFVVTRPTAMGENEVVNVTQPSTPSASVHEDDEPANNAALKAVEVALKPAASPDSLKPVIQITTFLPDTQAFVASPASTNLPSAISPRTSAFFSSDFSMSGPRSPPRPGGAIIMELPSDVELDVDIEVRRSARTVVSSAGEQANARIQPAALPQRTSPATSTKHRSRSPSPQPPPRERRADEPLFKSRDRRSRSRQRHAGASHSHGANLSDADSSASEPDAAGRTPFLPRRTVVSSAAPFLSRTELLREQSRRRERDQERERDRRDEPEPVRARREAPHDEPQRSSEGRRRDHERDERRRDERDAERRHRDVESARREPAHEPRRPEAARHDQAATRSRRHESERHDSRRRDAASAEQPRKPALARLLDAVQDALDHDPTAYYALKGLLSEHELSISQRRRSHERKAPGPVERHHERDEDRSSVRDGRDGLVRDEQRSYERERREKRIPVDLLGRTGGGSGSETEVGFEKVKRGDGSKSSHSQRAPGSKLRTPRFFSTHPPRRDSPSPPLYPSHLSPQRTSHTHRQTPDLVRPVPVHAHDDAPRSRDESERRAPRPAQTLTLAQAAKLAAGLGDERLAEELRASGLSGRDKVTKLGERVKDSSREDGERRDEGRLSAKVKVHKASGKVGADEELKLRRRHGDERGESSSSSRHGPSTSAKDALRSSIFKVRPPVVIDDVPVVSAATGKSSRRRRDNDEPYRSPTTGSAARATSHFDRPSRSAAAASQSYDLDDYA</sequence>
<feature type="compositionally biased region" description="Low complexity" evidence="1">
    <location>
        <begin position="350"/>
        <end position="371"/>
    </location>
</feature>
<feature type="region of interest" description="Disordered" evidence="1">
    <location>
        <begin position="731"/>
        <end position="815"/>
    </location>
</feature>
<dbReference type="GeneID" id="28974475"/>
<evidence type="ECO:0000256" key="1">
    <source>
        <dbReference type="SAM" id="MobiDB-lite"/>
    </source>
</evidence>
<feature type="compositionally biased region" description="Basic and acidic residues" evidence="1">
    <location>
        <begin position="324"/>
        <end position="336"/>
    </location>
</feature>
<protein>
    <recommendedName>
        <fullName evidence="4">Proteophosphoglycan ppg4</fullName>
    </recommendedName>
</protein>
<dbReference type="EMBL" id="KQ474075">
    <property type="protein sequence ID" value="KPV77005.1"/>
    <property type="molecule type" value="Genomic_DNA"/>
</dbReference>
<keyword evidence="3" id="KW-1185">Reference proteome</keyword>
<feature type="compositionally biased region" description="Basic and acidic residues" evidence="1">
    <location>
        <begin position="616"/>
        <end position="627"/>
    </location>
</feature>
<dbReference type="OMA" id="DEYPTRT"/>
<feature type="region of interest" description="Disordered" evidence="1">
    <location>
        <begin position="827"/>
        <end position="884"/>
    </location>
</feature>
<feature type="region of interest" description="Disordered" evidence="1">
    <location>
        <begin position="545"/>
        <end position="708"/>
    </location>
</feature>
<dbReference type="OrthoDB" id="2526117at2759"/>
<dbReference type="AlphaFoldDB" id="A0A194S963"/>
<evidence type="ECO:0000313" key="3">
    <source>
        <dbReference type="Proteomes" id="UP000053890"/>
    </source>
</evidence>
<proteinExistence type="predicted"/>
<evidence type="ECO:0008006" key="4">
    <source>
        <dbReference type="Google" id="ProtNLM"/>
    </source>
</evidence>
<feature type="compositionally biased region" description="Basic and acidic residues" evidence="1">
    <location>
        <begin position="490"/>
        <end position="509"/>
    </location>
</feature>
<reference evidence="2 3" key="1">
    <citation type="journal article" date="2015" name="Front. Microbiol.">
        <title>Genome sequence of the plant growth promoting endophytic yeast Rhodotorula graminis WP1.</title>
        <authorList>
            <person name="Firrincieli A."/>
            <person name="Otillar R."/>
            <person name="Salamov A."/>
            <person name="Schmutz J."/>
            <person name="Khan Z."/>
            <person name="Redman R.S."/>
            <person name="Fleck N.D."/>
            <person name="Lindquist E."/>
            <person name="Grigoriev I.V."/>
            <person name="Doty S.L."/>
        </authorList>
    </citation>
    <scope>NUCLEOTIDE SEQUENCE [LARGE SCALE GENOMIC DNA]</scope>
    <source>
        <strain evidence="2 3">WP1</strain>
    </source>
</reference>
<feature type="region of interest" description="Disordered" evidence="1">
    <location>
        <begin position="1"/>
        <end position="149"/>
    </location>
</feature>
<evidence type="ECO:0000313" key="2">
    <source>
        <dbReference type="EMBL" id="KPV77005.1"/>
    </source>
</evidence>
<organism evidence="2 3">
    <name type="scientific">Rhodotorula graminis (strain WP1)</name>
    <dbReference type="NCBI Taxonomy" id="578459"/>
    <lineage>
        <taxon>Eukaryota</taxon>
        <taxon>Fungi</taxon>
        <taxon>Dikarya</taxon>
        <taxon>Basidiomycota</taxon>
        <taxon>Pucciniomycotina</taxon>
        <taxon>Microbotryomycetes</taxon>
        <taxon>Sporidiobolales</taxon>
        <taxon>Sporidiobolaceae</taxon>
        <taxon>Rhodotorula</taxon>
    </lineage>
</organism>
<dbReference type="Proteomes" id="UP000053890">
    <property type="component" value="Unassembled WGS sequence"/>
</dbReference>
<feature type="compositionally biased region" description="Low complexity" evidence="1">
    <location>
        <begin position="13"/>
        <end position="27"/>
    </location>
</feature>
<feature type="compositionally biased region" description="Polar residues" evidence="1">
    <location>
        <begin position="40"/>
        <end position="55"/>
    </location>
</feature>
<feature type="compositionally biased region" description="Basic and acidic residues" evidence="1">
    <location>
        <begin position="778"/>
        <end position="795"/>
    </location>
</feature>
<feature type="compositionally biased region" description="Basic and acidic residues" evidence="1">
    <location>
        <begin position="731"/>
        <end position="764"/>
    </location>
</feature>
<feature type="compositionally biased region" description="Basic and acidic residues" evidence="1">
    <location>
        <begin position="686"/>
        <end position="702"/>
    </location>
</feature>
<dbReference type="RefSeq" id="XP_018273054.1">
    <property type="nucleotide sequence ID" value="XM_018414027.1"/>
</dbReference>
<feature type="compositionally biased region" description="Polar residues" evidence="1">
    <location>
        <begin position="110"/>
        <end position="120"/>
    </location>
</feature>
<gene>
    <name evidence="2" type="ORF">RHOBADRAFT_42217</name>
</gene>
<feature type="compositionally biased region" description="Basic and acidic residues" evidence="1">
    <location>
        <begin position="554"/>
        <end position="598"/>
    </location>
</feature>